<name>A0A819TRP1_9BILA</name>
<sequence length="27" mass="3217">HGLWNEKELQGLTKYYSTSYDDLKAEQ</sequence>
<evidence type="ECO:0000313" key="2">
    <source>
        <dbReference type="Proteomes" id="UP000663881"/>
    </source>
</evidence>
<organism evidence="1 2">
    <name type="scientific">Adineta steineri</name>
    <dbReference type="NCBI Taxonomy" id="433720"/>
    <lineage>
        <taxon>Eukaryota</taxon>
        <taxon>Metazoa</taxon>
        <taxon>Spiralia</taxon>
        <taxon>Gnathifera</taxon>
        <taxon>Rotifera</taxon>
        <taxon>Eurotatoria</taxon>
        <taxon>Bdelloidea</taxon>
        <taxon>Adinetida</taxon>
        <taxon>Adinetidae</taxon>
        <taxon>Adineta</taxon>
    </lineage>
</organism>
<proteinExistence type="predicted"/>
<dbReference type="EMBL" id="CAJOAY010004683">
    <property type="protein sequence ID" value="CAF4079442.1"/>
    <property type="molecule type" value="Genomic_DNA"/>
</dbReference>
<protein>
    <submittedName>
        <fullName evidence="1">Uncharacterized protein</fullName>
    </submittedName>
</protein>
<dbReference type="Proteomes" id="UP000663881">
    <property type="component" value="Unassembled WGS sequence"/>
</dbReference>
<comment type="caution">
    <text evidence="1">The sequence shown here is derived from an EMBL/GenBank/DDBJ whole genome shotgun (WGS) entry which is preliminary data.</text>
</comment>
<evidence type="ECO:0000313" key="1">
    <source>
        <dbReference type="EMBL" id="CAF4079442.1"/>
    </source>
</evidence>
<dbReference type="AlphaFoldDB" id="A0A819TRP1"/>
<reference evidence="1" key="1">
    <citation type="submission" date="2021-02" db="EMBL/GenBank/DDBJ databases">
        <authorList>
            <person name="Nowell W R."/>
        </authorList>
    </citation>
    <scope>NUCLEOTIDE SEQUENCE</scope>
</reference>
<accession>A0A819TRP1</accession>
<feature type="non-terminal residue" evidence="1">
    <location>
        <position position="1"/>
    </location>
</feature>
<gene>
    <name evidence="1" type="ORF">OKA104_LOCUS34471</name>
</gene>